<sequence>MTNVVSFSIIGGSGFRAQYFLRVAQALPDKFRVSGMVVRDAGKGQEMEQKWNIATYRSLEELLQKEKPDFVVISTNHSSIEYLLQLTELGIPALVETPPAPDLDGLLLLHERLTKIGAKVQVAEQYHLHPMNVARQNVIQSGRLGPITQATVSISQTYHGVSLIRKMLGIGFEDAVIRAMKFNSPIVAGPDRSGPPKEEAIIMSERELAWIDFGGKLGIYDFTVNQHRSWIRSSHLNVRGERGELFDHRLEVLSDFKTPLHLELKRINKGEEEYVGGYYLEGIIAGEQWVYRNPFIPARLYDDEIAVASCLMKMAEFVAGGPSFYSLPEASQDHYLGMMIAQAIKSGDTVRTVRQPWADHNN</sequence>
<dbReference type="Gene3D" id="3.40.50.720">
    <property type="entry name" value="NAD(P)-binding Rossmann-like Domain"/>
    <property type="match status" value="1"/>
</dbReference>
<dbReference type="PANTHER" id="PTHR43377:SF1">
    <property type="entry name" value="BILIVERDIN REDUCTASE A"/>
    <property type="match status" value="1"/>
</dbReference>
<protein>
    <submittedName>
        <fullName evidence="2">Gfo/Idh/MocA family oxidoreductase</fullName>
    </submittedName>
</protein>
<dbReference type="InterPro" id="IPR051450">
    <property type="entry name" value="Gfo/Idh/MocA_Oxidoreductases"/>
</dbReference>
<keyword evidence="3" id="KW-1185">Reference proteome</keyword>
<dbReference type="AlphaFoldDB" id="A0AA95JG63"/>
<name>A0AA95JG63_9BACL</name>
<dbReference type="GO" id="GO:0000166">
    <property type="term" value="F:nucleotide binding"/>
    <property type="evidence" value="ECO:0007669"/>
    <property type="project" value="InterPro"/>
</dbReference>
<reference evidence="2" key="1">
    <citation type="submission" date="2023-03" db="EMBL/GenBank/DDBJ databases">
        <title>Andean soil-derived lignocellulolytic bacterial consortium as a source of novel taxa and putative plastic-active enzymes.</title>
        <authorList>
            <person name="Diaz-Garcia L."/>
            <person name="Chuvochina M."/>
            <person name="Feuerriegel G."/>
            <person name="Bunk B."/>
            <person name="Sproer C."/>
            <person name="Streit W.R."/>
            <person name="Rodriguez L.M."/>
            <person name="Overmann J."/>
            <person name="Jimenez D.J."/>
        </authorList>
    </citation>
    <scope>NUCLEOTIDE SEQUENCE</scope>
    <source>
        <strain evidence="2">MAG 2441</strain>
    </source>
</reference>
<evidence type="ECO:0000313" key="2">
    <source>
        <dbReference type="EMBL" id="WEK54580.1"/>
    </source>
</evidence>
<evidence type="ECO:0000313" key="3">
    <source>
        <dbReference type="Proteomes" id="UP001178662"/>
    </source>
</evidence>
<dbReference type="Proteomes" id="UP001178662">
    <property type="component" value="Chromosome"/>
</dbReference>
<gene>
    <name evidence="2" type="ORF">P0Y55_00420</name>
</gene>
<dbReference type="InterPro" id="IPR000683">
    <property type="entry name" value="Gfo/Idh/MocA-like_OxRdtase_N"/>
</dbReference>
<proteinExistence type="predicted"/>
<dbReference type="PANTHER" id="PTHR43377">
    <property type="entry name" value="BILIVERDIN REDUCTASE A"/>
    <property type="match status" value="1"/>
</dbReference>
<dbReference type="Pfam" id="PF01408">
    <property type="entry name" value="GFO_IDH_MocA"/>
    <property type="match status" value="1"/>
</dbReference>
<dbReference type="EMBL" id="CP119317">
    <property type="protein sequence ID" value="WEK54580.1"/>
    <property type="molecule type" value="Genomic_DNA"/>
</dbReference>
<organism evidence="2 3">
    <name type="scientific">Candidatus Cohnella colombiensis</name>
    <dbReference type="NCBI Taxonomy" id="3121368"/>
    <lineage>
        <taxon>Bacteria</taxon>
        <taxon>Bacillati</taxon>
        <taxon>Bacillota</taxon>
        <taxon>Bacilli</taxon>
        <taxon>Bacillales</taxon>
        <taxon>Paenibacillaceae</taxon>
        <taxon>Cohnella</taxon>
    </lineage>
</organism>
<dbReference type="InterPro" id="IPR036291">
    <property type="entry name" value="NAD(P)-bd_dom_sf"/>
</dbReference>
<accession>A0AA95JG63</accession>
<feature type="domain" description="Gfo/Idh/MocA-like oxidoreductase N-terminal" evidence="1">
    <location>
        <begin position="7"/>
        <end position="123"/>
    </location>
</feature>
<dbReference type="SUPFAM" id="SSF51735">
    <property type="entry name" value="NAD(P)-binding Rossmann-fold domains"/>
    <property type="match status" value="1"/>
</dbReference>
<evidence type="ECO:0000259" key="1">
    <source>
        <dbReference type="Pfam" id="PF01408"/>
    </source>
</evidence>